<feature type="signal peptide" evidence="1">
    <location>
        <begin position="1"/>
        <end position="21"/>
    </location>
</feature>
<dbReference type="Proteomes" id="UP001597213">
    <property type="component" value="Unassembled WGS sequence"/>
</dbReference>
<accession>A0ABW4R8V0</accession>
<evidence type="ECO:0000313" key="3">
    <source>
        <dbReference type="Proteomes" id="UP001597213"/>
    </source>
</evidence>
<comment type="caution">
    <text evidence="2">The sequence shown here is derived from an EMBL/GenBank/DDBJ whole genome shotgun (WGS) entry which is preliminary data.</text>
</comment>
<keyword evidence="1" id="KW-0732">Signal</keyword>
<reference evidence="3" key="1">
    <citation type="journal article" date="2019" name="Int. J. Syst. Evol. Microbiol.">
        <title>The Global Catalogue of Microorganisms (GCM) 10K type strain sequencing project: providing services to taxonomists for standard genome sequencing and annotation.</title>
        <authorList>
            <consortium name="The Broad Institute Genomics Platform"/>
            <consortium name="The Broad Institute Genome Sequencing Center for Infectious Disease"/>
            <person name="Wu L."/>
            <person name="Ma J."/>
        </authorList>
    </citation>
    <scope>NUCLEOTIDE SEQUENCE [LARGE SCALE GENOMIC DNA]</scope>
    <source>
        <strain evidence="3">CCUG 56029</strain>
    </source>
</reference>
<feature type="chain" id="PRO_5046833539" evidence="1">
    <location>
        <begin position="22"/>
        <end position="129"/>
    </location>
</feature>
<keyword evidence="3" id="KW-1185">Reference proteome</keyword>
<dbReference type="RefSeq" id="WP_379143092.1">
    <property type="nucleotide sequence ID" value="NZ_JBHUEN010000034.1"/>
</dbReference>
<name>A0ABW4R8V0_9RHOB</name>
<gene>
    <name evidence="2" type="ORF">ACFSCT_12095</name>
</gene>
<sequence>MFKRSILAAGFAMLPLAAAVAQTAAPAMPDPAAAYVSARNQLGVLTYCQEQGHIGAEPVEIQTKLLAMLPPGDTAAGDEAEAKGKAGTVSGMGVETTLADGAAAQKTTEADLCKQMGDMITQLGAQLPK</sequence>
<organism evidence="2 3">
    <name type="scientific">Paracoccus pacificus</name>
    <dbReference type="NCBI Taxonomy" id="1463598"/>
    <lineage>
        <taxon>Bacteria</taxon>
        <taxon>Pseudomonadati</taxon>
        <taxon>Pseudomonadota</taxon>
        <taxon>Alphaproteobacteria</taxon>
        <taxon>Rhodobacterales</taxon>
        <taxon>Paracoccaceae</taxon>
        <taxon>Paracoccus</taxon>
    </lineage>
</organism>
<evidence type="ECO:0000313" key="2">
    <source>
        <dbReference type="EMBL" id="MFD1882455.1"/>
    </source>
</evidence>
<protein>
    <submittedName>
        <fullName evidence="2">Pore-forming ESAT-6 family protein</fullName>
    </submittedName>
</protein>
<evidence type="ECO:0000256" key="1">
    <source>
        <dbReference type="SAM" id="SignalP"/>
    </source>
</evidence>
<proteinExistence type="predicted"/>
<dbReference type="EMBL" id="JBHUEN010000034">
    <property type="protein sequence ID" value="MFD1882455.1"/>
    <property type="molecule type" value="Genomic_DNA"/>
</dbReference>
<dbReference type="NCBIfam" id="NF035933">
    <property type="entry name" value="ESAT6_1"/>
    <property type="match status" value="1"/>
</dbReference>